<dbReference type="EC" id="1.8.1.4" evidence="3 10"/>
<evidence type="ECO:0000256" key="8">
    <source>
        <dbReference type="ARBA" id="ARBA00023027"/>
    </source>
</evidence>
<keyword evidence="8 10" id="KW-0520">NAD</keyword>
<evidence type="ECO:0000313" key="13">
    <source>
        <dbReference type="EMBL" id="MFC7460693.1"/>
    </source>
</evidence>
<comment type="similarity">
    <text evidence="2 10">Belongs to the class-I pyridine nucleotide-disulfide oxidoreductase family.</text>
</comment>
<dbReference type="InterPro" id="IPR004099">
    <property type="entry name" value="Pyr_nucl-diS_OxRdtase_dimer"/>
</dbReference>
<organism evidence="13 14">
    <name type="scientific">Hydrogenophaga defluvii</name>
    <dbReference type="NCBI Taxonomy" id="249410"/>
    <lineage>
        <taxon>Bacteria</taxon>
        <taxon>Pseudomonadati</taxon>
        <taxon>Pseudomonadota</taxon>
        <taxon>Betaproteobacteria</taxon>
        <taxon>Burkholderiales</taxon>
        <taxon>Comamonadaceae</taxon>
        <taxon>Hydrogenophaga</taxon>
    </lineage>
</organism>
<dbReference type="Gene3D" id="3.30.390.30">
    <property type="match status" value="1"/>
</dbReference>
<dbReference type="InterPro" id="IPR023753">
    <property type="entry name" value="FAD/NAD-binding_dom"/>
</dbReference>
<dbReference type="PANTHER" id="PTHR22912">
    <property type="entry name" value="DISULFIDE OXIDOREDUCTASE"/>
    <property type="match status" value="1"/>
</dbReference>
<evidence type="ECO:0000256" key="1">
    <source>
        <dbReference type="ARBA" id="ARBA00004496"/>
    </source>
</evidence>
<dbReference type="InterPro" id="IPR016156">
    <property type="entry name" value="FAD/NAD-linked_Rdtase_dimer_sf"/>
</dbReference>
<dbReference type="InterPro" id="IPR036188">
    <property type="entry name" value="FAD/NAD-bd_sf"/>
</dbReference>
<accession>A0ABW2SBV8</accession>
<dbReference type="InterPro" id="IPR050151">
    <property type="entry name" value="Class-I_Pyr_Nuc-Dis_Oxidored"/>
</dbReference>
<dbReference type="Pfam" id="PF07992">
    <property type="entry name" value="Pyr_redox_2"/>
    <property type="match status" value="1"/>
</dbReference>
<evidence type="ECO:0000256" key="10">
    <source>
        <dbReference type="RuleBase" id="RU003692"/>
    </source>
</evidence>
<dbReference type="GO" id="GO:0004148">
    <property type="term" value="F:dihydrolipoyl dehydrogenase (NADH) activity"/>
    <property type="evidence" value="ECO:0007669"/>
    <property type="project" value="UniProtKB-EC"/>
</dbReference>
<evidence type="ECO:0000313" key="14">
    <source>
        <dbReference type="Proteomes" id="UP001596457"/>
    </source>
</evidence>
<dbReference type="PRINTS" id="PR00368">
    <property type="entry name" value="FADPNR"/>
</dbReference>
<dbReference type="Gene3D" id="3.50.50.60">
    <property type="entry name" value="FAD/NAD(P)-binding domain"/>
    <property type="match status" value="2"/>
</dbReference>
<dbReference type="SUPFAM" id="SSF51905">
    <property type="entry name" value="FAD/NAD(P)-binding domain"/>
    <property type="match status" value="1"/>
</dbReference>
<evidence type="ECO:0000259" key="11">
    <source>
        <dbReference type="Pfam" id="PF02852"/>
    </source>
</evidence>
<dbReference type="InterPro" id="IPR006258">
    <property type="entry name" value="Lipoamide_DH"/>
</dbReference>
<keyword evidence="5" id="KW-0963">Cytoplasm</keyword>
<dbReference type="PANTHER" id="PTHR22912:SF224">
    <property type="entry name" value="DIHYDROLIPOYL DEHYDROGENASE"/>
    <property type="match status" value="1"/>
</dbReference>
<reference evidence="14" key="1">
    <citation type="journal article" date="2019" name="Int. J. Syst. Evol. Microbiol.">
        <title>The Global Catalogue of Microorganisms (GCM) 10K type strain sequencing project: providing services to taxonomists for standard genome sequencing and annotation.</title>
        <authorList>
            <consortium name="The Broad Institute Genomics Platform"/>
            <consortium name="The Broad Institute Genome Sequencing Center for Infectious Disease"/>
            <person name="Wu L."/>
            <person name="Ma J."/>
        </authorList>
    </citation>
    <scope>NUCLEOTIDE SEQUENCE [LARGE SCALE GENOMIC DNA]</scope>
    <source>
        <strain evidence="14">CCUG 53903</strain>
    </source>
</reference>
<evidence type="ECO:0000256" key="5">
    <source>
        <dbReference type="ARBA" id="ARBA00022490"/>
    </source>
</evidence>
<evidence type="ECO:0000256" key="9">
    <source>
        <dbReference type="ARBA" id="ARBA00049187"/>
    </source>
</evidence>
<sequence length="475" mass="49965">MSKSFDLVVIGGGPGGYIAAIRAAQLGFNVACVDEWKNDKGGPAPGGTCTNVGCIPSKALLQSSEHFEHANKHFAEHGITASDVKIDVAKMVGRKDAVVKQNNDGILYLFKKNKVSFFHGRGSFVKAADGGYEIKVAGAAEETLVGKHVILATGSNARALPGVAFDEETILSNDGALRIGATPKKLALIGSGVIGLEMGSVWRRLGADVTILEGLPTFLGAVDEQIAKEAKKAFDKQGLKIELGVKVGEVKTSKKGVSIAYTNAKGEAQTLDADKLIVSIGRVPNTIGLNAEAVGLALDERGAIVVDGDCKTNLPNVWAVGDVVRGPMLAHKAEEEGVAVAERIAGQHGHVNFNTIPWVIYTSPEIAWVGRTEQQLKADGVAYKAGTFPFLANGRARALGDTTGMVKFLADAKTDEILGVHIVGPMASELISEAVVAMEFRASAEDIARICHAHPSLSEATKEAALAVDKRTLNF</sequence>
<evidence type="ECO:0000256" key="4">
    <source>
        <dbReference type="ARBA" id="ARBA00016961"/>
    </source>
</evidence>
<comment type="cofactor">
    <cofactor evidence="10">
        <name>FAD</name>
        <dbReference type="ChEBI" id="CHEBI:57692"/>
    </cofactor>
    <text evidence="10">Binds 1 FAD per subunit.</text>
</comment>
<keyword evidence="14" id="KW-1185">Reference proteome</keyword>
<protein>
    <recommendedName>
        <fullName evidence="4 10">Dihydrolipoyl dehydrogenase</fullName>
        <ecNumber evidence="3 10">1.8.1.4</ecNumber>
    </recommendedName>
</protein>
<name>A0ABW2SBV8_9BURK</name>
<dbReference type="InterPro" id="IPR001100">
    <property type="entry name" value="Pyr_nuc-diS_OxRdtase"/>
</dbReference>
<keyword evidence="10 13" id="KW-0560">Oxidoreductase</keyword>
<comment type="catalytic activity">
    <reaction evidence="9 10">
        <text>N(6)-[(R)-dihydrolipoyl]-L-lysyl-[protein] + NAD(+) = N(6)-[(R)-lipoyl]-L-lysyl-[protein] + NADH + H(+)</text>
        <dbReference type="Rhea" id="RHEA:15045"/>
        <dbReference type="Rhea" id="RHEA-COMP:10474"/>
        <dbReference type="Rhea" id="RHEA-COMP:10475"/>
        <dbReference type="ChEBI" id="CHEBI:15378"/>
        <dbReference type="ChEBI" id="CHEBI:57540"/>
        <dbReference type="ChEBI" id="CHEBI:57945"/>
        <dbReference type="ChEBI" id="CHEBI:83099"/>
        <dbReference type="ChEBI" id="CHEBI:83100"/>
        <dbReference type="EC" id="1.8.1.4"/>
    </reaction>
</comment>
<dbReference type="NCBIfam" id="TIGR01350">
    <property type="entry name" value="lipoamide_DH"/>
    <property type="match status" value="1"/>
</dbReference>
<evidence type="ECO:0000259" key="12">
    <source>
        <dbReference type="Pfam" id="PF07992"/>
    </source>
</evidence>
<dbReference type="PRINTS" id="PR00411">
    <property type="entry name" value="PNDRDTASEI"/>
</dbReference>
<dbReference type="Pfam" id="PF02852">
    <property type="entry name" value="Pyr_redox_dim"/>
    <property type="match status" value="1"/>
</dbReference>
<gene>
    <name evidence="13" type="primary">lpdA</name>
    <name evidence="13" type="ORF">ACFQU0_09655</name>
</gene>
<dbReference type="RefSeq" id="WP_382200189.1">
    <property type="nucleotide sequence ID" value="NZ_JBHTBZ010000020.1"/>
</dbReference>
<feature type="domain" description="Pyridine nucleotide-disulphide oxidoreductase dimerisation" evidence="11">
    <location>
        <begin position="356"/>
        <end position="465"/>
    </location>
</feature>
<dbReference type="SUPFAM" id="SSF55424">
    <property type="entry name" value="FAD/NAD-linked reductases, dimerisation (C-terminal) domain"/>
    <property type="match status" value="1"/>
</dbReference>
<keyword evidence="7 10" id="KW-0274">FAD</keyword>
<comment type="subcellular location">
    <subcellularLocation>
        <location evidence="1">Cytoplasm</location>
    </subcellularLocation>
</comment>
<comment type="caution">
    <text evidence="13">The sequence shown here is derived from an EMBL/GenBank/DDBJ whole genome shotgun (WGS) entry which is preliminary data.</text>
</comment>
<dbReference type="PIRSF" id="PIRSF000350">
    <property type="entry name" value="Mercury_reductase_MerA"/>
    <property type="match status" value="1"/>
</dbReference>
<keyword evidence="6 10" id="KW-0285">Flavoprotein</keyword>
<keyword evidence="10" id="KW-0676">Redox-active center</keyword>
<comment type="miscellaneous">
    <text evidence="10">The active site is a redox-active disulfide bond.</text>
</comment>
<dbReference type="EMBL" id="JBHTBZ010000020">
    <property type="protein sequence ID" value="MFC7460693.1"/>
    <property type="molecule type" value="Genomic_DNA"/>
</dbReference>
<proteinExistence type="inferred from homology"/>
<evidence type="ECO:0000256" key="2">
    <source>
        <dbReference type="ARBA" id="ARBA00007532"/>
    </source>
</evidence>
<dbReference type="Proteomes" id="UP001596457">
    <property type="component" value="Unassembled WGS sequence"/>
</dbReference>
<feature type="domain" description="FAD/NAD(P)-binding" evidence="12">
    <location>
        <begin position="5"/>
        <end position="337"/>
    </location>
</feature>
<evidence type="ECO:0000256" key="7">
    <source>
        <dbReference type="ARBA" id="ARBA00022827"/>
    </source>
</evidence>
<evidence type="ECO:0000256" key="3">
    <source>
        <dbReference type="ARBA" id="ARBA00012608"/>
    </source>
</evidence>
<evidence type="ECO:0000256" key="6">
    <source>
        <dbReference type="ARBA" id="ARBA00022630"/>
    </source>
</evidence>